<sequence length="462" mass="52516">MKNVKENGNNGSKRVGRNDNYEYGRYVPNSPNSQIEIASIPRSYQHNQDNSYTERMERLYPVYIPDDSRQNGGTSNTSPESQPSDGINFNTENSRYQVVTPVSSSINIPENSRYQVVTPVSSSINIPENFKENQGESYIKVSDETGYERNTQFSNEGDQIFSEGSSPVYFPNNPEQNGGSRISYEDEQNSETISNKDKMFTVELPPVYIPDSSGKKGRWSYGRPMISSESENYRKPDTGGTRERYFPEGNFRIHNHDMSGQQNMEYNRYIQRHPDNRGKADRIILLESSTENSGESESENESNSNNEKIYPIQIYQSNEKSAKSRISSANEVGQYLPNSESEVSTQIEPNEKAEGRANANDAVASYYDFLINEGSYKFWAVFQVVTAILLIYSAFAAIYYAKYTFSQMDYPDYLDDGFFFKRSGDIYATTTSTAKPESFSFLGLSPQTFQRIMNAISSKKYS</sequence>
<reference evidence="3" key="1">
    <citation type="journal article" date="2023" name="IScience">
        <title>Live-bearing cockroach genome reveals convergent evolutionary mechanisms linked to viviparity in insects and beyond.</title>
        <authorList>
            <person name="Fouks B."/>
            <person name="Harrison M.C."/>
            <person name="Mikhailova A.A."/>
            <person name="Marchal E."/>
            <person name="English S."/>
            <person name="Carruthers M."/>
            <person name="Jennings E.C."/>
            <person name="Chiamaka E.L."/>
            <person name="Frigard R.A."/>
            <person name="Pippel M."/>
            <person name="Attardo G.M."/>
            <person name="Benoit J.B."/>
            <person name="Bornberg-Bauer E."/>
            <person name="Tobe S.S."/>
        </authorList>
    </citation>
    <scope>NUCLEOTIDE SEQUENCE</scope>
    <source>
        <strain evidence="3">Stay&amp;Tobe</strain>
    </source>
</reference>
<evidence type="ECO:0000256" key="1">
    <source>
        <dbReference type="SAM" id="MobiDB-lite"/>
    </source>
</evidence>
<protein>
    <submittedName>
        <fullName evidence="3">Uncharacterized protein</fullName>
    </submittedName>
</protein>
<name>A0AAD7ZEA9_DIPPU</name>
<keyword evidence="2" id="KW-0472">Membrane</keyword>
<organism evidence="3 4">
    <name type="scientific">Diploptera punctata</name>
    <name type="common">Pacific beetle cockroach</name>
    <dbReference type="NCBI Taxonomy" id="6984"/>
    <lineage>
        <taxon>Eukaryota</taxon>
        <taxon>Metazoa</taxon>
        <taxon>Ecdysozoa</taxon>
        <taxon>Arthropoda</taxon>
        <taxon>Hexapoda</taxon>
        <taxon>Insecta</taxon>
        <taxon>Pterygota</taxon>
        <taxon>Neoptera</taxon>
        <taxon>Polyneoptera</taxon>
        <taxon>Dictyoptera</taxon>
        <taxon>Blattodea</taxon>
        <taxon>Blaberoidea</taxon>
        <taxon>Blaberidae</taxon>
        <taxon>Diplopterinae</taxon>
        <taxon>Diploptera</taxon>
    </lineage>
</organism>
<keyword evidence="2" id="KW-1133">Transmembrane helix</keyword>
<comment type="caution">
    <text evidence="3">The sequence shown here is derived from an EMBL/GenBank/DDBJ whole genome shotgun (WGS) entry which is preliminary data.</text>
</comment>
<evidence type="ECO:0000313" key="3">
    <source>
        <dbReference type="EMBL" id="KAJ9578791.1"/>
    </source>
</evidence>
<feature type="region of interest" description="Disordered" evidence="1">
    <location>
        <begin position="288"/>
        <end position="308"/>
    </location>
</feature>
<reference evidence="3" key="2">
    <citation type="submission" date="2023-05" db="EMBL/GenBank/DDBJ databases">
        <authorList>
            <person name="Fouks B."/>
        </authorList>
    </citation>
    <scope>NUCLEOTIDE SEQUENCE</scope>
    <source>
        <strain evidence="3">Stay&amp;Tobe</strain>
        <tissue evidence="3">Testes</tissue>
    </source>
</reference>
<keyword evidence="2" id="KW-0812">Transmembrane</keyword>
<dbReference type="AlphaFoldDB" id="A0AAD7ZEA9"/>
<feature type="compositionally biased region" description="Polar residues" evidence="1">
    <location>
        <begin position="1"/>
        <end position="12"/>
    </location>
</feature>
<proteinExistence type="predicted"/>
<evidence type="ECO:0000256" key="2">
    <source>
        <dbReference type="SAM" id="Phobius"/>
    </source>
</evidence>
<feature type="region of interest" description="Disordered" evidence="1">
    <location>
        <begin position="1"/>
        <end position="32"/>
    </location>
</feature>
<dbReference type="Proteomes" id="UP001233999">
    <property type="component" value="Unassembled WGS sequence"/>
</dbReference>
<gene>
    <name evidence="3" type="ORF">L9F63_004999</name>
</gene>
<feature type="compositionally biased region" description="Polar residues" evidence="1">
    <location>
        <begin position="70"/>
        <end position="90"/>
    </location>
</feature>
<evidence type="ECO:0000313" key="4">
    <source>
        <dbReference type="Proteomes" id="UP001233999"/>
    </source>
</evidence>
<feature type="transmembrane region" description="Helical" evidence="2">
    <location>
        <begin position="378"/>
        <end position="401"/>
    </location>
</feature>
<keyword evidence="4" id="KW-1185">Reference proteome</keyword>
<feature type="region of interest" description="Disordered" evidence="1">
    <location>
        <begin position="64"/>
        <end position="90"/>
    </location>
</feature>
<dbReference type="EMBL" id="JASPKZ010008860">
    <property type="protein sequence ID" value="KAJ9578791.1"/>
    <property type="molecule type" value="Genomic_DNA"/>
</dbReference>
<accession>A0AAD7ZEA9</accession>